<name>A0A9W9PBQ3_PENCI</name>
<dbReference type="EMBL" id="JAPQKT010000002">
    <property type="protein sequence ID" value="KAJ5240351.1"/>
    <property type="molecule type" value="Genomic_DNA"/>
</dbReference>
<feature type="region of interest" description="Disordered" evidence="1">
    <location>
        <begin position="95"/>
        <end position="126"/>
    </location>
</feature>
<protein>
    <submittedName>
        <fullName evidence="2">Uncharacterized protein</fullName>
    </submittedName>
</protein>
<reference evidence="2" key="1">
    <citation type="submission" date="2022-11" db="EMBL/GenBank/DDBJ databases">
        <authorList>
            <person name="Petersen C."/>
        </authorList>
    </citation>
    <scope>NUCLEOTIDE SEQUENCE</scope>
    <source>
        <strain evidence="2">IBT 23319</strain>
    </source>
</reference>
<dbReference type="Proteomes" id="UP001147733">
    <property type="component" value="Unassembled WGS sequence"/>
</dbReference>
<feature type="compositionally biased region" description="Low complexity" evidence="1">
    <location>
        <begin position="106"/>
        <end position="116"/>
    </location>
</feature>
<dbReference type="AlphaFoldDB" id="A0A9W9PBQ3"/>
<dbReference type="EMBL" id="JAPQKT010000002">
    <property type="protein sequence ID" value="KAJ5240313.1"/>
    <property type="molecule type" value="Genomic_DNA"/>
</dbReference>
<proteinExistence type="predicted"/>
<evidence type="ECO:0000313" key="4">
    <source>
        <dbReference type="Proteomes" id="UP001147733"/>
    </source>
</evidence>
<accession>A0A9W9PBQ3</accession>
<reference evidence="2" key="2">
    <citation type="journal article" date="2023" name="IMA Fungus">
        <title>Comparative genomic study of the Penicillium genus elucidates a diverse pangenome and 15 lateral gene transfer events.</title>
        <authorList>
            <person name="Petersen C."/>
            <person name="Sorensen T."/>
            <person name="Nielsen M.R."/>
            <person name="Sondergaard T.E."/>
            <person name="Sorensen J.L."/>
            <person name="Fitzpatrick D.A."/>
            <person name="Frisvad J.C."/>
            <person name="Nielsen K.L."/>
        </authorList>
    </citation>
    <scope>NUCLEOTIDE SEQUENCE</scope>
    <source>
        <strain evidence="2">IBT 23319</strain>
    </source>
</reference>
<evidence type="ECO:0000256" key="1">
    <source>
        <dbReference type="SAM" id="MobiDB-lite"/>
    </source>
</evidence>
<organism evidence="2 4">
    <name type="scientific">Penicillium citrinum</name>
    <dbReference type="NCBI Taxonomy" id="5077"/>
    <lineage>
        <taxon>Eukaryota</taxon>
        <taxon>Fungi</taxon>
        <taxon>Dikarya</taxon>
        <taxon>Ascomycota</taxon>
        <taxon>Pezizomycotina</taxon>
        <taxon>Eurotiomycetes</taxon>
        <taxon>Eurotiomycetidae</taxon>
        <taxon>Eurotiales</taxon>
        <taxon>Aspergillaceae</taxon>
        <taxon>Penicillium</taxon>
    </lineage>
</organism>
<sequence length="126" mass="13608">MDTSEILRTIATLNSRCVRSEKIIAKYEHELTTARQLHAQTSAELDETVKVAELLYDVNRRLGSVTDYLLKQHGMALSDSEPKSIEVLINALVTQAEEEPSKPAKDGGATATGDDGQPSGPETVAA</sequence>
<keyword evidence="4" id="KW-1185">Reference proteome</keyword>
<gene>
    <name evidence="2" type="ORF">N7469_001904</name>
    <name evidence="3" type="ORF">N7469_001942</name>
</gene>
<comment type="caution">
    <text evidence="2">The sequence shown here is derived from an EMBL/GenBank/DDBJ whole genome shotgun (WGS) entry which is preliminary data.</text>
</comment>
<dbReference type="OrthoDB" id="4283126at2759"/>
<evidence type="ECO:0000313" key="2">
    <source>
        <dbReference type="EMBL" id="KAJ5240313.1"/>
    </source>
</evidence>
<dbReference type="RefSeq" id="XP_056503318.1">
    <property type="nucleotide sequence ID" value="XM_056640824.1"/>
</dbReference>
<dbReference type="GeneID" id="81379991"/>
<evidence type="ECO:0000313" key="3">
    <source>
        <dbReference type="EMBL" id="KAJ5240351.1"/>
    </source>
</evidence>